<sequence length="163" mass="17874">MAFNDYNFFSYVFLATAVILFAGPAHAALCDNAPDKQFCISVIADRTDSRDAVVASMNKLVSQTKAGEVEVRKYDKMLGTFRCIKAFDAAILDGEGALKSLKKNDLPALKNFIASTRNEFDTCNKAFQGYGETNPIPQTTKLLDDIAIDKSRAVSAMKENSQL</sequence>
<accession>A0A7N2LJ90</accession>
<evidence type="ECO:0000313" key="3">
    <source>
        <dbReference type="Proteomes" id="UP000594261"/>
    </source>
</evidence>
<dbReference type="InterPro" id="IPR035513">
    <property type="entry name" value="Invertase/methylesterase_inhib"/>
</dbReference>
<dbReference type="InParanoid" id="A0A7N2LJ90"/>
<dbReference type="Proteomes" id="UP000594261">
    <property type="component" value="Chromosome 4"/>
</dbReference>
<organism evidence="2 3">
    <name type="scientific">Quercus lobata</name>
    <name type="common">Valley oak</name>
    <dbReference type="NCBI Taxonomy" id="97700"/>
    <lineage>
        <taxon>Eukaryota</taxon>
        <taxon>Viridiplantae</taxon>
        <taxon>Streptophyta</taxon>
        <taxon>Embryophyta</taxon>
        <taxon>Tracheophyta</taxon>
        <taxon>Spermatophyta</taxon>
        <taxon>Magnoliopsida</taxon>
        <taxon>eudicotyledons</taxon>
        <taxon>Gunneridae</taxon>
        <taxon>Pentapetalae</taxon>
        <taxon>rosids</taxon>
        <taxon>fabids</taxon>
        <taxon>Fagales</taxon>
        <taxon>Fagaceae</taxon>
        <taxon>Quercus</taxon>
    </lineage>
</organism>
<dbReference type="EnsemblPlants" id="QL04p066619:mrna">
    <property type="protein sequence ID" value="QL04p066619:mrna"/>
    <property type="gene ID" value="QL04p066619"/>
</dbReference>
<protein>
    <recommendedName>
        <fullName evidence="4">Pectinesterase inhibitor domain-containing protein</fullName>
    </recommendedName>
</protein>
<feature type="chain" id="PRO_5029835665" description="Pectinesterase inhibitor domain-containing protein" evidence="1">
    <location>
        <begin position="28"/>
        <end position="163"/>
    </location>
</feature>
<dbReference type="EMBL" id="LRBV02000004">
    <property type="status" value="NOT_ANNOTATED_CDS"/>
    <property type="molecule type" value="Genomic_DNA"/>
</dbReference>
<keyword evidence="3" id="KW-1185">Reference proteome</keyword>
<feature type="signal peptide" evidence="1">
    <location>
        <begin position="1"/>
        <end position="27"/>
    </location>
</feature>
<evidence type="ECO:0008006" key="4">
    <source>
        <dbReference type="Google" id="ProtNLM"/>
    </source>
</evidence>
<evidence type="ECO:0000313" key="2">
    <source>
        <dbReference type="EnsemblPlants" id="QL04p066619:mrna"/>
    </source>
</evidence>
<reference evidence="2" key="2">
    <citation type="submission" date="2021-01" db="UniProtKB">
        <authorList>
            <consortium name="EnsemblPlants"/>
        </authorList>
    </citation>
    <scope>IDENTIFICATION</scope>
</reference>
<dbReference type="Gramene" id="QL04p066619:mrna">
    <property type="protein sequence ID" value="QL04p066619:mrna"/>
    <property type="gene ID" value="QL04p066619"/>
</dbReference>
<keyword evidence="1" id="KW-0732">Signal</keyword>
<dbReference type="Gene3D" id="1.20.140.40">
    <property type="entry name" value="Invertase/pectin methylesterase inhibitor family protein"/>
    <property type="match status" value="1"/>
</dbReference>
<reference evidence="2 3" key="1">
    <citation type="journal article" date="2016" name="G3 (Bethesda)">
        <title>First Draft Assembly and Annotation of the Genome of a California Endemic Oak Quercus lobata Nee (Fagaceae).</title>
        <authorList>
            <person name="Sork V.L."/>
            <person name="Fitz-Gibbon S.T."/>
            <person name="Puiu D."/>
            <person name="Crepeau M."/>
            <person name="Gugger P.F."/>
            <person name="Sherman R."/>
            <person name="Stevens K."/>
            <person name="Langley C.H."/>
            <person name="Pellegrini M."/>
            <person name="Salzberg S.L."/>
        </authorList>
    </citation>
    <scope>NUCLEOTIDE SEQUENCE [LARGE SCALE GENOMIC DNA]</scope>
    <source>
        <strain evidence="2 3">cv. SW786</strain>
    </source>
</reference>
<name>A0A7N2LJ90_QUELO</name>
<proteinExistence type="predicted"/>
<evidence type="ECO:0000256" key="1">
    <source>
        <dbReference type="SAM" id="SignalP"/>
    </source>
</evidence>
<dbReference type="SUPFAM" id="SSF101148">
    <property type="entry name" value="Plant invertase/pectin methylesterase inhibitor"/>
    <property type="match status" value="1"/>
</dbReference>
<dbReference type="AlphaFoldDB" id="A0A7N2LJ90"/>